<accession>A0ABX0DSM5</accession>
<comment type="caution">
    <text evidence="2">The sequence shown here is derived from an EMBL/GenBank/DDBJ whole genome shotgun (WGS) entry which is preliminary data.</text>
</comment>
<reference evidence="2 3" key="1">
    <citation type="submission" date="2020-02" db="EMBL/GenBank/DDBJ databases">
        <title>Whole-genome analyses of novel actinobacteria.</title>
        <authorList>
            <person name="Sahin N."/>
            <person name="Tokatli A."/>
        </authorList>
    </citation>
    <scope>NUCLEOTIDE SEQUENCE [LARGE SCALE GENOMIC DNA]</scope>
    <source>
        <strain evidence="2 3">YC419</strain>
    </source>
</reference>
<protein>
    <submittedName>
        <fullName evidence="2">Uncharacterized protein</fullName>
    </submittedName>
</protein>
<gene>
    <name evidence="2" type="ORF">G6048_17015</name>
</gene>
<name>A0ABX0DSM5_9ACTN</name>
<keyword evidence="3" id="KW-1185">Reference proteome</keyword>
<feature type="region of interest" description="Disordered" evidence="1">
    <location>
        <begin position="80"/>
        <end position="113"/>
    </location>
</feature>
<dbReference type="EMBL" id="JAAKZX010000046">
    <property type="protein sequence ID" value="NGO43784.1"/>
    <property type="molecule type" value="Genomic_DNA"/>
</dbReference>
<evidence type="ECO:0000313" key="2">
    <source>
        <dbReference type="EMBL" id="NGO43784.1"/>
    </source>
</evidence>
<organism evidence="2 3">
    <name type="scientific">Streptomyces ureilyticus</name>
    <dbReference type="NCBI Taxonomy" id="1775131"/>
    <lineage>
        <taxon>Bacteria</taxon>
        <taxon>Bacillati</taxon>
        <taxon>Actinomycetota</taxon>
        <taxon>Actinomycetes</taxon>
        <taxon>Kitasatosporales</taxon>
        <taxon>Streptomycetaceae</taxon>
        <taxon>Streptomyces</taxon>
    </lineage>
</organism>
<proteinExistence type="predicted"/>
<evidence type="ECO:0000313" key="3">
    <source>
        <dbReference type="Proteomes" id="UP001518140"/>
    </source>
</evidence>
<dbReference type="Proteomes" id="UP001518140">
    <property type="component" value="Unassembled WGS sequence"/>
</dbReference>
<dbReference type="RefSeq" id="WP_165340392.1">
    <property type="nucleotide sequence ID" value="NZ_JAAKZX010000046.1"/>
</dbReference>
<sequence>MTTSEAGPAEREEQLVKLRHRMGKALRRGEMAEYDRLSASYGRLKSAHVLKVHEEHVAGRRAAVAERRAQQRAEVPKRWKLPSGFSSPLAAERARSGWRPREEPVAPAGGLRPWRRYGSPMSERIWKP</sequence>
<evidence type="ECO:0000256" key="1">
    <source>
        <dbReference type="SAM" id="MobiDB-lite"/>
    </source>
</evidence>
<feature type="compositionally biased region" description="Basic and acidic residues" evidence="1">
    <location>
        <begin position="92"/>
        <end position="104"/>
    </location>
</feature>